<protein>
    <submittedName>
        <fullName evidence="2">Uncharacterized protein</fullName>
    </submittedName>
</protein>
<evidence type="ECO:0000256" key="1">
    <source>
        <dbReference type="SAM" id="MobiDB-lite"/>
    </source>
</evidence>
<feature type="region of interest" description="Disordered" evidence="1">
    <location>
        <begin position="90"/>
        <end position="115"/>
    </location>
</feature>
<reference evidence="2" key="1">
    <citation type="submission" date="2014-09" db="EMBL/GenBank/DDBJ databases">
        <authorList>
            <person name="Magalhaes I.L.F."/>
            <person name="Oliveira U."/>
            <person name="Santos F.R."/>
            <person name="Vidigal T.H.D.A."/>
            <person name="Brescovit A.D."/>
            <person name="Santos A.J."/>
        </authorList>
    </citation>
    <scope>NUCLEOTIDE SEQUENCE</scope>
    <source>
        <tissue evidence="2">Shoot tissue taken approximately 20 cm above the soil surface</tissue>
    </source>
</reference>
<sequence>MKRRRARGGTALSARWRRPRACTEPPASSPLLQVAPIVSSYPLSAPPCSPSSFLCVAGFRLSWCVPVRFARRADERLCGWLAAASYGLPRGGRRRRRPVLPNRGATAQREAAPGRRLPSVVSAANRLRGGHYESSSGRWRRQCGVYEGSVGAPLGRTALPRHAWRGSVFPAAACGVTWPSWPALARTACSDQSCSLRPSQARAAPAQVLCMACSDSSRPPHLWTVVASNYSFKLMVFLKIGSCF</sequence>
<reference evidence="2" key="2">
    <citation type="journal article" date="2015" name="Data Brief">
        <title>Shoot transcriptome of the giant reed, Arundo donax.</title>
        <authorList>
            <person name="Barrero R.A."/>
            <person name="Guerrero F.D."/>
            <person name="Moolhuijzen P."/>
            <person name="Goolsby J.A."/>
            <person name="Tidwell J."/>
            <person name="Bellgard S.E."/>
            <person name="Bellgard M.I."/>
        </authorList>
    </citation>
    <scope>NUCLEOTIDE SEQUENCE</scope>
    <source>
        <tissue evidence="2">Shoot tissue taken approximately 20 cm above the soil surface</tissue>
    </source>
</reference>
<dbReference type="AlphaFoldDB" id="A0A0A9C0E0"/>
<accession>A0A0A9C0E0</accession>
<proteinExistence type="predicted"/>
<name>A0A0A9C0E0_ARUDO</name>
<organism evidence="2">
    <name type="scientific">Arundo donax</name>
    <name type="common">Giant reed</name>
    <name type="synonym">Donax arundinaceus</name>
    <dbReference type="NCBI Taxonomy" id="35708"/>
    <lineage>
        <taxon>Eukaryota</taxon>
        <taxon>Viridiplantae</taxon>
        <taxon>Streptophyta</taxon>
        <taxon>Embryophyta</taxon>
        <taxon>Tracheophyta</taxon>
        <taxon>Spermatophyta</taxon>
        <taxon>Magnoliopsida</taxon>
        <taxon>Liliopsida</taxon>
        <taxon>Poales</taxon>
        <taxon>Poaceae</taxon>
        <taxon>PACMAD clade</taxon>
        <taxon>Arundinoideae</taxon>
        <taxon>Arundineae</taxon>
        <taxon>Arundo</taxon>
    </lineage>
</organism>
<feature type="region of interest" description="Disordered" evidence="1">
    <location>
        <begin position="1"/>
        <end position="24"/>
    </location>
</feature>
<dbReference type="EMBL" id="GBRH01231020">
    <property type="protein sequence ID" value="JAD66875.1"/>
    <property type="molecule type" value="Transcribed_RNA"/>
</dbReference>
<evidence type="ECO:0000313" key="2">
    <source>
        <dbReference type="EMBL" id="JAD66875.1"/>
    </source>
</evidence>